<keyword evidence="7 19" id="KW-1003">Cell membrane</keyword>
<dbReference type="PANTHER" id="PTHR34148">
    <property type="entry name" value="ADENOSYLCOBINAMIDE-GDP RIBAZOLETRANSFERASE"/>
    <property type="match status" value="1"/>
</dbReference>
<dbReference type="GO" id="GO:0051073">
    <property type="term" value="F:adenosylcobinamide-GDP ribazoletransferase activity"/>
    <property type="evidence" value="ECO:0007669"/>
    <property type="project" value="UniProtKB-UniRule"/>
</dbReference>
<dbReference type="Pfam" id="PF02654">
    <property type="entry name" value="CobS"/>
    <property type="match status" value="1"/>
</dbReference>
<dbReference type="Proteomes" id="UP000220836">
    <property type="component" value="Unassembled WGS sequence"/>
</dbReference>
<dbReference type="GO" id="GO:0008818">
    <property type="term" value="F:cobalamin 5'-phosphate synthase activity"/>
    <property type="evidence" value="ECO:0007669"/>
    <property type="project" value="UniProtKB-UniRule"/>
</dbReference>
<dbReference type="RefSeq" id="WP_097803922.1">
    <property type="nucleotide sequence ID" value="NZ_FXYH01000004.1"/>
</dbReference>
<dbReference type="UniPathway" id="UPA00148">
    <property type="reaction ID" value="UER00238"/>
</dbReference>
<comment type="cofactor">
    <cofactor evidence="1 19">
        <name>Mg(2+)</name>
        <dbReference type="ChEBI" id="CHEBI:18420"/>
    </cofactor>
</comment>
<comment type="catalytic activity">
    <reaction evidence="18 19">
        <text>alpha-ribazole 5'-phosphate + adenosylcob(III)inamide-GDP = adenosylcob(III)alamin 5'-phosphate + GMP + H(+)</text>
        <dbReference type="Rhea" id="RHEA:23560"/>
        <dbReference type="ChEBI" id="CHEBI:15378"/>
        <dbReference type="ChEBI" id="CHEBI:57918"/>
        <dbReference type="ChEBI" id="CHEBI:58115"/>
        <dbReference type="ChEBI" id="CHEBI:60487"/>
        <dbReference type="ChEBI" id="CHEBI:60493"/>
        <dbReference type="EC" id="2.7.8.26"/>
    </reaction>
</comment>
<dbReference type="EC" id="2.7.8.26" evidence="5 19"/>
<dbReference type="GO" id="GO:0005886">
    <property type="term" value="C:plasma membrane"/>
    <property type="evidence" value="ECO:0007669"/>
    <property type="project" value="UniProtKB-SubCell"/>
</dbReference>
<gene>
    <name evidence="20" type="primary">cobS_1</name>
    <name evidence="19" type="synonym">cobS</name>
    <name evidence="20" type="ORF">PEV8663_01399</name>
</gene>
<comment type="catalytic activity">
    <reaction evidence="17 19">
        <text>alpha-ribazole + adenosylcob(III)inamide-GDP = adenosylcob(III)alamin + GMP + H(+)</text>
        <dbReference type="Rhea" id="RHEA:16049"/>
        <dbReference type="ChEBI" id="CHEBI:10329"/>
        <dbReference type="ChEBI" id="CHEBI:15378"/>
        <dbReference type="ChEBI" id="CHEBI:18408"/>
        <dbReference type="ChEBI" id="CHEBI:58115"/>
        <dbReference type="ChEBI" id="CHEBI:60487"/>
        <dbReference type="EC" id="2.7.8.26"/>
    </reaction>
</comment>
<reference evidence="20 21" key="1">
    <citation type="submission" date="2017-05" db="EMBL/GenBank/DDBJ databases">
        <authorList>
            <person name="Song R."/>
            <person name="Chenine A.L."/>
            <person name="Ruprecht R.M."/>
        </authorList>
    </citation>
    <scope>NUCLEOTIDE SEQUENCE [LARGE SCALE GENOMIC DNA]</scope>
    <source>
        <strain evidence="20 21">CECT 8663</strain>
    </source>
</reference>
<keyword evidence="12 19" id="KW-1133">Transmembrane helix</keyword>
<evidence type="ECO:0000256" key="11">
    <source>
        <dbReference type="ARBA" id="ARBA00022842"/>
    </source>
</evidence>
<evidence type="ECO:0000256" key="13">
    <source>
        <dbReference type="ARBA" id="ARBA00023136"/>
    </source>
</evidence>
<feature type="transmembrane region" description="Helical" evidence="19">
    <location>
        <begin position="67"/>
        <end position="83"/>
    </location>
</feature>
<keyword evidence="11 19" id="KW-0460">Magnesium</keyword>
<evidence type="ECO:0000256" key="7">
    <source>
        <dbReference type="ARBA" id="ARBA00022475"/>
    </source>
</evidence>
<keyword evidence="8 19" id="KW-0169">Cobalamin biosynthesis</keyword>
<evidence type="ECO:0000256" key="3">
    <source>
        <dbReference type="ARBA" id="ARBA00004663"/>
    </source>
</evidence>
<dbReference type="HAMAP" id="MF_00719">
    <property type="entry name" value="CobS"/>
    <property type="match status" value="1"/>
</dbReference>
<dbReference type="AlphaFoldDB" id="A0A238K6U8"/>
<comment type="function">
    <text evidence="14 19">Joins adenosylcobinamide-GDP and alpha-ribazole to generate adenosylcobalamin (Ado-cobalamin). Also synthesizes adenosylcobalamin 5'-phosphate from adenosylcobinamide-GDP and alpha-ribazole 5'-phosphate.</text>
</comment>
<comment type="pathway">
    <text evidence="3 19">Cofactor biosynthesis; adenosylcobalamin biosynthesis; adenosylcobalamin from cob(II)yrinate a,c-diamide: step 7/7.</text>
</comment>
<feature type="transmembrane region" description="Helical" evidence="19">
    <location>
        <begin position="184"/>
        <end position="210"/>
    </location>
</feature>
<evidence type="ECO:0000256" key="17">
    <source>
        <dbReference type="ARBA" id="ARBA00048623"/>
    </source>
</evidence>
<evidence type="ECO:0000256" key="19">
    <source>
        <dbReference type="HAMAP-Rule" id="MF_00719"/>
    </source>
</evidence>
<evidence type="ECO:0000256" key="6">
    <source>
        <dbReference type="ARBA" id="ARBA00015850"/>
    </source>
</evidence>
<dbReference type="GO" id="GO:0009236">
    <property type="term" value="P:cobalamin biosynthetic process"/>
    <property type="evidence" value="ECO:0007669"/>
    <property type="project" value="UniProtKB-UniRule"/>
</dbReference>
<dbReference type="InterPro" id="IPR003805">
    <property type="entry name" value="CobS"/>
</dbReference>
<keyword evidence="13 19" id="KW-0472">Membrane</keyword>
<evidence type="ECO:0000256" key="18">
    <source>
        <dbReference type="ARBA" id="ARBA00049504"/>
    </source>
</evidence>
<feature type="transmembrane region" description="Helical" evidence="19">
    <location>
        <begin position="38"/>
        <end position="61"/>
    </location>
</feature>
<keyword evidence="9 19" id="KW-0808">Transferase</keyword>
<dbReference type="PANTHER" id="PTHR34148:SF1">
    <property type="entry name" value="ADENOSYLCOBINAMIDE-GDP RIBAZOLETRANSFERASE"/>
    <property type="match status" value="1"/>
</dbReference>
<comment type="subcellular location">
    <subcellularLocation>
        <location evidence="2 19">Cell membrane</location>
        <topology evidence="2 19">Multi-pass membrane protein</topology>
    </subcellularLocation>
</comment>
<proteinExistence type="inferred from homology"/>
<sequence>MTLISRRISELRLAGMLLTRVPMGTLRDPVPDLPDARWAYPLVGLCLGICAGLIACIGAAIGFNYGITALLVVALCVLITGGLHEDGMADLADGFGGGHTPARRLEIMRDSRIGSYGVLALGLALALKTQAMFAVFSSGSVFWPLVALAALSRFFMLAVQEFLPPARSDGMGFKAHKRGGWRIWIGLATALVVAFPLGWSLFAVVAAMALASAALAWQAKRLVGGQTGDVLGAVQLAADCAGWLALSLFV</sequence>
<feature type="transmembrane region" description="Helical" evidence="19">
    <location>
        <begin position="113"/>
        <end position="136"/>
    </location>
</feature>
<evidence type="ECO:0000256" key="2">
    <source>
        <dbReference type="ARBA" id="ARBA00004651"/>
    </source>
</evidence>
<evidence type="ECO:0000313" key="20">
    <source>
        <dbReference type="EMBL" id="SMX38535.1"/>
    </source>
</evidence>
<evidence type="ECO:0000256" key="10">
    <source>
        <dbReference type="ARBA" id="ARBA00022692"/>
    </source>
</evidence>
<comment type="similarity">
    <text evidence="4 19">Belongs to the CobS family.</text>
</comment>
<evidence type="ECO:0000256" key="8">
    <source>
        <dbReference type="ARBA" id="ARBA00022573"/>
    </source>
</evidence>
<name>A0A238K6U8_9RHOB</name>
<protein>
    <recommendedName>
        <fullName evidence="6 19">Adenosylcobinamide-GDP ribazoletransferase</fullName>
        <ecNumber evidence="5 19">2.7.8.26</ecNumber>
    </recommendedName>
    <alternativeName>
        <fullName evidence="16 19">Cobalamin synthase</fullName>
    </alternativeName>
    <alternativeName>
        <fullName evidence="15 19">Cobalamin-5'-phosphate synthase</fullName>
    </alternativeName>
</protein>
<evidence type="ECO:0000256" key="15">
    <source>
        <dbReference type="ARBA" id="ARBA00032605"/>
    </source>
</evidence>
<accession>A0A238K6U8</accession>
<feature type="transmembrane region" description="Helical" evidence="19">
    <location>
        <begin position="142"/>
        <end position="163"/>
    </location>
</feature>
<evidence type="ECO:0000256" key="1">
    <source>
        <dbReference type="ARBA" id="ARBA00001946"/>
    </source>
</evidence>
<evidence type="ECO:0000256" key="12">
    <source>
        <dbReference type="ARBA" id="ARBA00022989"/>
    </source>
</evidence>
<evidence type="ECO:0000256" key="5">
    <source>
        <dbReference type="ARBA" id="ARBA00013200"/>
    </source>
</evidence>
<evidence type="ECO:0000313" key="21">
    <source>
        <dbReference type="Proteomes" id="UP000220836"/>
    </source>
</evidence>
<evidence type="ECO:0000256" key="9">
    <source>
        <dbReference type="ARBA" id="ARBA00022679"/>
    </source>
</evidence>
<evidence type="ECO:0000256" key="16">
    <source>
        <dbReference type="ARBA" id="ARBA00032853"/>
    </source>
</evidence>
<dbReference type="OrthoDB" id="9794626at2"/>
<evidence type="ECO:0000256" key="14">
    <source>
        <dbReference type="ARBA" id="ARBA00025228"/>
    </source>
</evidence>
<keyword evidence="21" id="KW-1185">Reference proteome</keyword>
<dbReference type="EMBL" id="FXYH01000004">
    <property type="protein sequence ID" value="SMX38535.1"/>
    <property type="molecule type" value="Genomic_DNA"/>
</dbReference>
<organism evidence="20 21">
    <name type="scientific">Pelagimonas varians</name>
    <dbReference type="NCBI Taxonomy" id="696760"/>
    <lineage>
        <taxon>Bacteria</taxon>
        <taxon>Pseudomonadati</taxon>
        <taxon>Pseudomonadota</taxon>
        <taxon>Alphaproteobacteria</taxon>
        <taxon>Rhodobacterales</taxon>
        <taxon>Roseobacteraceae</taxon>
        <taxon>Pelagimonas</taxon>
    </lineage>
</organism>
<evidence type="ECO:0000256" key="4">
    <source>
        <dbReference type="ARBA" id="ARBA00010561"/>
    </source>
</evidence>
<keyword evidence="10 19" id="KW-0812">Transmembrane</keyword>